<protein>
    <recommendedName>
        <fullName evidence="1">Glycosyltransferase 2-like domain-containing protein</fullName>
    </recommendedName>
</protein>
<dbReference type="EMBL" id="LAZR01028488">
    <property type="protein sequence ID" value="KKL62451.1"/>
    <property type="molecule type" value="Genomic_DNA"/>
</dbReference>
<dbReference type="Pfam" id="PF00535">
    <property type="entry name" value="Glycos_transf_2"/>
    <property type="match status" value="1"/>
</dbReference>
<dbReference type="SUPFAM" id="SSF53448">
    <property type="entry name" value="Nucleotide-diphospho-sugar transferases"/>
    <property type="match status" value="1"/>
</dbReference>
<reference evidence="2" key="1">
    <citation type="journal article" date="2015" name="Nature">
        <title>Complex archaea that bridge the gap between prokaryotes and eukaryotes.</title>
        <authorList>
            <person name="Spang A."/>
            <person name="Saw J.H."/>
            <person name="Jorgensen S.L."/>
            <person name="Zaremba-Niedzwiedzka K."/>
            <person name="Martijn J."/>
            <person name="Lind A.E."/>
            <person name="van Eijk R."/>
            <person name="Schleper C."/>
            <person name="Guy L."/>
            <person name="Ettema T.J."/>
        </authorList>
    </citation>
    <scope>NUCLEOTIDE SEQUENCE</scope>
</reference>
<sequence length="97" mass="11194">MGNVPTIICKRLCTHNMYSTCIKPREWRAIPDNAPWNGHYCVDRLPETCKDFEFIIINDCSTDGSLKMIKEYMEKDKRIVLINNRKNIGVASSRSKG</sequence>
<dbReference type="InterPro" id="IPR001173">
    <property type="entry name" value="Glyco_trans_2-like"/>
</dbReference>
<dbReference type="InterPro" id="IPR029044">
    <property type="entry name" value="Nucleotide-diphossugar_trans"/>
</dbReference>
<gene>
    <name evidence="2" type="ORF">LCGC14_2185100</name>
</gene>
<name>A0A0F9E885_9ZZZZ</name>
<dbReference type="AlphaFoldDB" id="A0A0F9E885"/>
<comment type="caution">
    <text evidence="2">The sequence shown here is derived from an EMBL/GenBank/DDBJ whole genome shotgun (WGS) entry which is preliminary data.</text>
</comment>
<organism evidence="2">
    <name type="scientific">marine sediment metagenome</name>
    <dbReference type="NCBI Taxonomy" id="412755"/>
    <lineage>
        <taxon>unclassified sequences</taxon>
        <taxon>metagenomes</taxon>
        <taxon>ecological metagenomes</taxon>
    </lineage>
</organism>
<evidence type="ECO:0000259" key="1">
    <source>
        <dbReference type="Pfam" id="PF00535"/>
    </source>
</evidence>
<feature type="domain" description="Glycosyltransferase 2-like" evidence="1">
    <location>
        <begin position="43"/>
        <end position="97"/>
    </location>
</feature>
<feature type="non-terminal residue" evidence="2">
    <location>
        <position position="97"/>
    </location>
</feature>
<proteinExistence type="predicted"/>
<accession>A0A0F9E885</accession>
<evidence type="ECO:0000313" key="2">
    <source>
        <dbReference type="EMBL" id="KKL62451.1"/>
    </source>
</evidence>
<dbReference type="Gene3D" id="3.90.550.10">
    <property type="entry name" value="Spore Coat Polysaccharide Biosynthesis Protein SpsA, Chain A"/>
    <property type="match status" value="1"/>
</dbReference>